<dbReference type="AlphaFoldDB" id="A0AAV4IBF1"/>
<organism evidence="2 3">
    <name type="scientific">Elysia marginata</name>
    <dbReference type="NCBI Taxonomy" id="1093978"/>
    <lineage>
        <taxon>Eukaryota</taxon>
        <taxon>Metazoa</taxon>
        <taxon>Spiralia</taxon>
        <taxon>Lophotrochozoa</taxon>
        <taxon>Mollusca</taxon>
        <taxon>Gastropoda</taxon>
        <taxon>Heterobranchia</taxon>
        <taxon>Euthyneura</taxon>
        <taxon>Panpulmonata</taxon>
        <taxon>Sacoglossa</taxon>
        <taxon>Placobranchoidea</taxon>
        <taxon>Plakobranchidae</taxon>
        <taxon>Elysia</taxon>
    </lineage>
</organism>
<accession>A0AAV4IBF1</accession>
<evidence type="ECO:0000313" key="3">
    <source>
        <dbReference type="Proteomes" id="UP000762676"/>
    </source>
</evidence>
<comment type="caution">
    <text evidence="2">The sequence shown here is derived from an EMBL/GenBank/DDBJ whole genome shotgun (WGS) entry which is preliminary data.</text>
</comment>
<protein>
    <submittedName>
        <fullName evidence="2">Uncharacterized protein</fullName>
    </submittedName>
</protein>
<evidence type="ECO:0000313" key="2">
    <source>
        <dbReference type="EMBL" id="GFS06893.1"/>
    </source>
</evidence>
<dbReference type="EMBL" id="BMAT01002428">
    <property type="protein sequence ID" value="GFS06893.1"/>
    <property type="molecule type" value="Genomic_DNA"/>
</dbReference>
<name>A0AAV4IBF1_9GAST</name>
<reference evidence="2 3" key="1">
    <citation type="journal article" date="2021" name="Elife">
        <title>Chloroplast acquisition without the gene transfer in kleptoplastic sea slugs, Plakobranchus ocellatus.</title>
        <authorList>
            <person name="Maeda T."/>
            <person name="Takahashi S."/>
            <person name="Yoshida T."/>
            <person name="Shimamura S."/>
            <person name="Takaki Y."/>
            <person name="Nagai Y."/>
            <person name="Toyoda A."/>
            <person name="Suzuki Y."/>
            <person name="Arimoto A."/>
            <person name="Ishii H."/>
            <person name="Satoh N."/>
            <person name="Nishiyama T."/>
            <person name="Hasebe M."/>
            <person name="Maruyama T."/>
            <person name="Minagawa J."/>
            <person name="Obokata J."/>
            <person name="Shigenobu S."/>
        </authorList>
    </citation>
    <scope>NUCLEOTIDE SEQUENCE [LARGE SCALE GENOMIC DNA]</scope>
</reference>
<feature type="region of interest" description="Disordered" evidence="1">
    <location>
        <begin position="144"/>
        <end position="166"/>
    </location>
</feature>
<proteinExistence type="predicted"/>
<evidence type="ECO:0000256" key="1">
    <source>
        <dbReference type="SAM" id="MobiDB-lite"/>
    </source>
</evidence>
<dbReference type="Proteomes" id="UP000762676">
    <property type="component" value="Unassembled WGS sequence"/>
</dbReference>
<sequence length="186" mass="20772">MTEEHSEQRATVCSLETRIETKWIFGKLRQSGVQRLRKVLLILLRFSSVLHRDWCSPEKTLQSLAYWFGIMLPSHAVLGAILLSSQDSLGAIQFPPQVGLGAIQFPSQTVLGAILLSSQGHPFGPYCGVVLVKVDEVLQDSQVAPDGLNQNNKALEDRDNTSTTNSVQSVWPFKDTSFRDKGDFWR</sequence>
<gene>
    <name evidence="2" type="ORF">ElyMa_001236900</name>
</gene>
<keyword evidence="3" id="KW-1185">Reference proteome</keyword>